<evidence type="ECO:0000313" key="2">
    <source>
        <dbReference type="EMBL" id="MFC7220515.1"/>
    </source>
</evidence>
<dbReference type="Pfam" id="PF13391">
    <property type="entry name" value="HNH_2"/>
    <property type="match status" value="1"/>
</dbReference>
<feature type="domain" description="HNH nuclease" evidence="1">
    <location>
        <begin position="19"/>
        <end position="92"/>
    </location>
</feature>
<protein>
    <submittedName>
        <fullName evidence="2">HNH endonuclease signature motif containing protein</fullName>
        <ecNumber evidence="2">3.1.-.-</ecNumber>
    </submittedName>
</protein>
<dbReference type="CDD" id="cd00085">
    <property type="entry name" value="HNHc"/>
    <property type="match status" value="1"/>
</dbReference>
<sequence>MAIGNTARKVLWARSSDLCAFSGCNQRLTVNLHDDGSQVLEAAGIPLGEEAHIISGSKDGPRFDSAYPADNIDSYENLILLCPTHHRLIDKRDGMGYSVETLRRMKADHEAAQYGLKDVQEHHREEIELRVLALTETWAQKAGLNDWQGLTWRLNTPVPRLSETEIDRLTELAEWVATRYFPGQHPEVKRAFDNYAYALSDVVNHIRSSMEPIIGREGVWEIYREYKHRYMSQPEYDAALKDFHWRTDVLYELSLELTKATNYVCTAVRSEIDPLYRFEEGILPHRIGDGVFVNRFTREEYDDEALSHARPYPGIEAIQARVREQGGASR</sequence>
<dbReference type="GO" id="GO:0004519">
    <property type="term" value="F:endonuclease activity"/>
    <property type="evidence" value="ECO:0007669"/>
    <property type="project" value="UniProtKB-KW"/>
</dbReference>
<evidence type="ECO:0000259" key="1">
    <source>
        <dbReference type="Pfam" id="PF13391"/>
    </source>
</evidence>
<dbReference type="EC" id="3.1.-.-" evidence="2"/>
<dbReference type="Proteomes" id="UP001596413">
    <property type="component" value="Unassembled WGS sequence"/>
</dbReference>
<dbReference type="RefSeq" id="WP_386417237.1">
    <property type="nucleotide sequence ID" value="NZ_JBHSZO010000036.1"/>
</dbReference>
<keyword evidence="3" id="KW-1185">Reference proteome</keyword>
<keyword evidence="2" id="KW-0540">Nuclease</keyword>
<name>A0ABW2GM03_9ACTN</name>
<comment type="caution">
    <text evidence="2">The sequence shown here is derived from an EMBL/GenBank/DDBJ whole genome shotgun (WGS) entry which is preliminary data.</text>
</comment>
<gene>
    <name evidence="2" type="ORF">ACFQLX_20475</name>
</gene>
<evidence type="ECO:0000313" key="3">
    <source>
        <dbReference type="Proteomes" id="UP001596413"/>
    </source>
</evidence>
<accession>A0ABW2GM03</accession>
<dbReference type="GO" id="GO:0016787">
    <property type="term" value="F:hydrolase activity"/>
    <property type="evidence" value="ECO:0007669"/>
    <property type="project" value="UniProtKB-KW"/>
</dbReference>
<dbReference type="InterPro" id="IPR003615">
    <property type="entry name" value="HNH_nuc"/>
</dbReference>
<organism evidence="2 3">
    <name type="scientific">Streptomyces polyrhachis</name>
    <dbReference type="NCBI Taxonomy" id="1282885"/>
    <lineage>
        <taxon>Bacteria</taxon>
        <taxon>Bacillati</taxon>
        <taxon>Actinomycetota</taxon>
        <taxon>Actinomycetes</taxon>
        <taxon>Kitasatosporales</taxon>
        <taxon>Streptomycetaceae</taxon>
        <taxon>Streptomyces</taxon>
    </lineage>
</organism>
<keyword evidence="2" id="KW-0255">Endonuclease</keyword>
<proteinExistence type="predicted"/>
<reference evidence="3" key="1">
    <citation type="journal article" date="2019" name="Int. J. Syst. Evol. Microbiol.">
        <title>The Global Catalogue of Microorganisms (GCM) 10K type strain sequencing project: providing services to taxonomists for standard genome sequencing and annotation.</title>
        <authorList>
            <consortium name="The Broad Institute Genomics Platform"/>
            <consortium name="The Broad Institute Genome Sequencing Center for Infectious Disease"/>
            <person name="Wu L."/>
            <person name="Ma J."/>
        </authorList>
    </citation>
    <scope>NUCLEOTIDE SEQUENCE [LARGE SCALE GENOMIC DNA]</scope>
    <source>
        <strain evidence="3">CGMCC 1.13681</strain>
    </source>
</reference>
<dbReference type="EMBL" id="JBHSZO010000036">
    <property type="protein sequence ID" value="MFC7220515.1"/>
    <property type="molecule type" value="Genomic_DNA"/>
</dbReference>
<keyword evidence="2" id="KW-0378">Hydrolase</keyword>